<dbReference type="InterPro" id="IPR026822">
    <property type="entry name" value="Spp2/MOS2_G-patch"/>
</dbReference>
<organism evidence="6 7">
    <name type="scientific">Polyrhizophydium stewartii</name>
    <dbReference type="NCBI Taxonomy" id="2732419"/>
    <lineage>
        <taxon>Eukaryota</taxon>
        <taxon>Fungi</taxon>
        <taxon>Fungi incertae sedis</taxon>
        <taxon>Chytridiomycota</taxon>
        <taxon>Chytridiomycota incertae sedis</taxon>
        <taxon>Chytridiomycetes</taxon>
        <taxon>Rhizophydiales</taxon>
        <taxon>Rhizophydiales incertae sedis</taxon>
        <taxon>Polyrhizophydium</taxon>
    </lineage>
</organism>
<reference evidence="6 7" key="1">
    <citation type="submission" date="2023-09" db="EMBL/GenBank/DDBJ databases">
        <title>Pangenome analysis of Batrachochytrium dendrobatidis and related Chytrids.</title>
        <authorList>
            <person name="Yacoub M.N."/>
            <person name="Stajich J.E."/>
            <person name="James T.Y."/>
        </authorList>
    </citation>
    <scope>NUCLEOTIDE SEQUENCE [LARGE SCALE GENOMIC DNA]</scope>
    <source>
        <strain evidence="6 7">JEL0888</strain>
    </source>
</reference>
<feature type="compositionally biased region" description="Low complexity" evidence="4">
    <location>
        <begin position="18"/>
        <end position="39"/>
    </location>
</feature>
<evidence type="ECO:0000256" key="2">
    <source>
        <dbReference type="ARBA" id="ARBA00008576"/>
    </source>
</evidence>
<evidence type="ECO:0000256" key="4">
    <source>
        <dbReference type="SAM" id="MobiDB-lite"/>
    </source>
</evidence>
<dbReference type="Pfam" id="PF25088">
    <property type="entry name" value="GPKOW_C"/>
    <property type="match status" value="1"/>
</dbReference>
<evidence type="ECO:0000313" key="6">
    <source>
        <dbReference type="EMBL" id="KAL2917505.1"/>
    </source>
</evidence>
<feature type="region of interest" description="Disordered" evidence="4">
    <location>
        <begin position="201"/>
        <end position="256"/>
    </location>
</feature>
<dbReference type="Pfam" id="PF12656">
    <property type="entry name" value="G-patch_2"/>
    <property type="match status" value="1"/>
</dbReference>
<comment type="subcellular location">
    <subcellularLocation>
        <location evidence="1">Nucleus</location>
    </subcellularLocation>
</comment>
<feature type="compositionally biased region" description="Low complexity" evidence="4">
    <location>
        <begin position="68"/>
        <end position="93"/>
    </location>
</feature>
<evidence type="ECO:0000313" key="7">
    <source>
        <dbReference type="Proteomes" id="UP001527925"/>
    </source>
</evidence>
<accession>A0ABR4NDA8</accession>
<keyword evidence="7" id="KW-1185">Reference proteome</keyword>
<dbReference type="Proteomes" id="UP001527925">
    <property type="component" value="Unassembled WGS sequence"/>
</dbReference>
<dbReference type="InterPro" id="IPR000467">
    <property type="entry name" value="G_patch_dom"/>
</dbReference>
<gene>
    <name evidence="6" type="ORF">HK105_202786</name>
</gene>
<dbReference type="InterPro" id="IPR045166">
    <property type="entry name" value="Spp2-like"/>
</dbReference>
<comment type="caution">
    <text evidence="6">The sequence shown here is derived from an EMBL/GenBank/DDBJ whole genome shotgun (WGS) entry which is preliminary data.</text>
</comment>
<feature type="compositionally biased region" description="Basic and acidic residues" evidence="4">
    <location>
        <begin position="243"/>
        <end position="256"/>
    </location>
</feature>
<protein>
    <recommendedName>
        <fullName evidence="5">G-patch domain-containing protein</fullName>
    </recommendedName>
</protein>
<keyword evidence="3" id="KW-0539">Nucleus</keyword>
<dbReference type="PROSITE" id="PS50174">
    <property type="entry name" value="G_PATCH"/>
    <property type="match status" value="1"/>
</dbReference>
<sequence>MDVDVPAGDDARPSGGDAARSTGTTGSPAAAPAPNGEAATPDRRLGYGLVLPTRHNGIARDANDADGPDAGASEPDAAGAGRPDGGAADDPAPTLEEEAVQALRDQASGKEALSRPKIGDLPILVQNAVPGLNAFDNDVDRYRHDVAMRPDVSTLEDYEQVPIDQFGEAMLRGMGWSDGKPVGKNQGAMVVPVVPKPRPHLLGLGATPAPVVESKSKRPPRPGDNRKPESSRTPSRPAPPADAYRDSARSVKERPAKGYDVVPGARVFIKAGSSRGKKGFVLEVKEKTSGRVVKIELEDTKDIARVWFGDVSVIEPAPASALHSIALAPKGSARAPFPSPSSAAPAAAVATVYETPAPPTPVVAKPKRSWLQPRLRVRIVSKSLRKGRLFNSRAIIDDVVRIGECMLRIEGSGEIVDEVYDRQLETCLPNVGRPVKVVDHADRQLIGMTGELLEKDSRKERAVVRLDHDDSIETFTFDEVCDFVE</sequence>
<evidence type="ECO:0000256" key="3">
    <source>
        <dbReference type="ARBA" id="ARBA00023242"/>
    </source>
</evidence>
<evidence type="ECO:0000256" key="1">
    <source>
        <dbReference type="ARBA" id="ARBA00004123"/>
    </source>
</evidence>
<comment type="similarity">
    <text evidence="2">Belongs to the SPP2 family.</text>
</comment>
<dbReference type="PANTHER" id="PTHR15818:SF2">
    <property type="entry name" value="G-PATCH DOMAIN AND KOW MOTIFS-CONTAINING PROTEIN"/>
    <property type="match status" value="1"/>
</dbReference>
<evidence type="ECO:0000259" key="5">
    <source>
        <dbReference type="PROSITE" id="PS50174"/>
    </source>
</evidence>
<dbReference type="EMBL" id="JADGIZ020000010">
    <property type="protein sequence ID" value="KAL2917505.1"/>
    <property type="molecule type" value="Genomic_DNA"/>
</dbReference>
<proteinExistence type="inferred from homology"/>
<dbReference type="PANTHER" id="PTHR15818">
    <property type="entry name" value="G PATCH AND KOW-CONTAINING"/>
    <property type="match status" value="1"/>
</dbReference>
<name>A0ABR4NDA8_9FUNG</name>
<feature type="region of interest" description="Disordered" evidence="4">
    <location>
        <begin position="1"/>
        <end position="94"/>
    </location>
</feature>
<feature type="domain" description="G-patch" evidence="5">
    <location>
        <begin position="163"/>
        <end position="209"/>
    </location>
</feature>
<dbReference type="SMART" id="SM00443">
    <property type="entry name" value="G_patch"/>
    <property type="match status" value="1"/>
</dbReference>
<feature type="compositionally biased region" description="Basic and acidic residues" evidence="4">
    <location>
        <begin position="221"/>
        <end position="230"/>
    </location>
</feature>